<sequence length="463" mass="52577">MTNLKQIKHLLSRAGFGMRFDDLKATGDQTNKEVIAGLFSSSEKHEPLNVAKSIGDYTMARKGRKKADQAERKMLMQMQRQQEREINLAWIDLMSKDNGQLREKMALFWNNHFACRSKQPLHAQQLVNMQRQHALGNFKTLTLAIAKSPAMLQFLNNQQNLKGHPNENFARELMELFTIGRGNYTEQDVKESARAFTGWGYDQSGEFRFRPAAHDDDRKTFLGKSGNFTGEDIINSLFDKKETARFISTKLYKYLVNETPDTAHINVMSDVFYKANYEIKPLLEYIFTAEWFYEDKNIGNLVKSPVELIVGLNRQFDIAYQKPAILLQFQKVLGQVLLYPPNVAGWPGGRNWIDSSSLMYRIKIPSTLLNGGMIDFNGKADPEDEAFLATAKVMKEAAGTRVQAHANWNKFLGSIPPSLDNKSLAQFMLQPTISNALTKTVAQAKDKKALVIELVSSPEYQLS</sequence>
<reference evidence="2" key="1">
    <citation type="journal article" date="2019" name="Int. J. Syst. Evol. Microbiol.">
        <title>The Global Catalogue of Microorganisms (GCM) 10K type strain sequencing project: providing services to taxonomists for standard genome sequencing and annotation.</title>
        <authorList>
            <consortium name="The Broad Institute Genomics Platform"/>
            <consortium name="The Broad Institute Genome Sequencing Center for Infectious Disease"/>
            <person name="Wu L."/>
            <person name="Ma J."/>
        </authorList>
    </citation>
    <scope>NUCLEOTIDE SEQUENCE [LARGE SCALE GENOMIC DNA]</scope>
    <source>
        <strain evidence="2">KCTC 52232</strain>
    </source>
</reference>
<evidence type="ECO:0000313" key="2">
    <source>
        <dbReference type="Proteomes" id="UP001597601"/>
    </source>
</evidence>
<dbReference type="InterPro" id="IPR014917">
    <property type="entry name" value="DUF1800"/>
</dbReference>
<accession>A0ABW5XU16</accession>
<dbReference type="RefSeq" id="WP_377130082.1">
    <property type="nucleotide sequence ID" value="NZ_JBHUON010000026.1"/>
</dbReference>
<protein>
    <submittedName>
        <fullName evidence="1">DUF1800 family protein</fullName>
    </submittedName>
</protein>
<evidence type="ECO:0000313" key="1">
    <source>
        <dbReference type="EMBL" id="MFD2866445.1"/>
    </source>
</evidence>
<comment type="caution">
    <text evidence="1">The sequence shown here is derived from an EMBL/GenBank/DDBJ whole genome shotgun (WGS) entry which is preliminary data.</text>
</comment>
<organism evidence="1 2">
    <name type="scientific">Mucilaginibacter antarcticus</name>
    <dbReference type="NCBI Taxonomy" id="1855725"/>
    <lineage>
        <taxon>Bacteria</taxon>
        <taxon>Pseudomonadati</taxon>
        <taxon>Bacteroidota</taxon>
        <taxon>Sphingobacteriia</taxon>
        <taxon>Sphingobacteriales</taxon>
        <taxon>Sphingobacteriaceae</taxon>
        <taxon>Mucilaginibacter</taxon>
    </lineage>
</organism>
<dbReference type="Pfam" id="PF08811">
    <property type="entry name" value="DUF1800"/>
    <property type="match status" value="1"/>
</dbReference>
<gene>
    <name evidence="1" type="ORF">ACFSYC_17245</name>
</gene>
<name>A0ABW5XU16_9SPHI</name>
<dbReference type="EMBL" id="JBHUON010000026">
    <property type="protein sequence ID" value="MFD2866445.1"/>
    <property type="molecule type" value="Genomic_DNA"/>
</dbReference>
<keyword evidence="2" id="KW-1185">Reference proteome</keyword>
<dbReference type="Proteomes" id="UP001597601">
    <property type="component" value="Unassembled WGS sequence"/>
</dbReference>
<proteinExistence type="predicted"/>